<evidence type="ECO:0000313" key="1">
    <source>
        <dbReference type="EMBL" id="AEP10399.1"/>
    </source>
</evidence>
<dbReference type="OrthoDB" id="9818583at2"/>
<reference evidence="1 2" key="1">
    <citation type="journal article" date="2011" name="BMC Genomics">
        <title>Genomic insights into an obligate epibiotic bacterial predator: Micavibrio aeruginosavorus ARL-13.</title>
        <authorList>
            <person name="Wang Z."/>
            <person name="Kadouri D."/>
            <person name="Wu M."/>
        </authorList>
    </citation>
    <scope>NUCLEOTIDE SEQUENCE [LARGE SCALE GENOMIC DNA]</scope>
    <source>
        <strain evidence="1 2">ARL-13</strain>
    </source>
</reference>
<dbReference type="STRING" id="856793.MICA_2092"/>
<accession>G2KQ31</accession>
<keyword evidence="2" id="KW-1185">Reference proteome</keyword>
<dbReference type="EMBL" id="CP002382">
    <property type="protein sequence ID" value="AEP10399.1"/>
    <property type="molecule type" value="Genomic_DNA"/>
</dbReference>
<evidence type="ECO:0000313" key="2">
    <source>
        <dbReference type="Proteomes" id="UP000009286"/>
    </source>
</evidence>
<dbReference type="HOGENOM" id="CLU_986287_0_0_5"/>
<dbReference type="Proteomes" id="UP000009286">
    <property type="component" value="Chromosome"/>
</dbReference>
<dbReference type="KEGG" id="mai:MICA_2092"/>
<proteinExistence type="predicted"/>
<protein>
    <submittedName>
        <fullName evidence="1">Uncharacterized protein</fullName>
    </submittedName>
</protein>
<name>G2KQ31_MICAA</name>
<dbReference type="AlphaFoldDB" id="G2KQ31"/>
<dbReference type="RefSeq" id="WP_014103622.1">
    <property type="nucleotide sequence ID" value="NC_016026.1"/>
</dbReference>
<organism evidence="1 2">
    <name type="scientific">Micavibrio aeruginosavorus (strain ARL-13)</name>
    <dbReference type="NCBI Taxonomy" id="856793"/>
    <lineage>
        <taxon>Bacteria</taxon>
        <taxon>Pseudomonadati</taxon>
        <taxon>Bdellovibrionota</taxon>
        <taxon>Bdellovibrionia</taxon>
        <taxon>Bdellovibrionales</taxon>
        <taxon>Pseudobdellovibrionaceae</taxon>
        <taxon>Micavibrio</taxon>
    </lineage>
</organism>
<gene>
    <name evidence="1" type="ordered locus">MICA_2092</name>
</gene>
<sequence length="282" mass="31185">MKTHDAYNWGLHDQTRAGMAGLAESVNALTVSSTPQTVALVQKLALKESFNARAGRFGLMQYQVAWQDAVTVLLGNMRNHVVKCNTRLETIGRHMASVIGDFPEAEYDAKLRQYIQFWGQAALEQKQQAHASSNMLLAIPNMAEFAKQSARRTEIEMDRVHFLTSSAFDEVADRRDDGVPASGDEAAIRRDRLANSCDSLAAQALDHAVLKQKISQRAVVCAASERVANISGDEDVSMLFTHLAQALTRGVGNDLALAEQLLRGAYYARDVQRPAFLYNFKK</sequence>